<dbReference type="Proteomes" id="UP001271640">
    <property type="component" value="Unassembled WGS sequence"/>
</dbReference>
<dbReference type="InterPro" id="IPR001254">
    <property type="entry name" value="Trypsin_dom"/>
</dbReference>
<organism evidence="4 5">
    <name type="scientific">Xenorhabdus littoralis</name>
    <dbReference type="NCBI Taxonomy" id="2582835"/>
    <lineage>
        <taxon>Bacteria</taxon>
        <taxon>Pseudomonadati</taxon>
        <taxon>Pseudomonadota</taxon>
        <taxon>Gammaproteobacteria</taxon>
        <taxon>Enterobacterales</taxon>
        <taxon>Morganellaceae</taxon>
        <taxon>Xenorhabdus</taxon>
    </lineage>
</organism>
<dbReference type="PANTHER" id="PTHR24276:SF98">
    <property type="entry name" value="FI18310P1-RELATED"/>
    <property type="match status" value="1"/>
</dbReference>
<dbReference type="Gene3D" id="2.40.10.10">
    <property type="entry name" value="Trypsin-like serine proteases"/>
    <property type="match status" value="1"/>
</dbReference>
<evidence type="ECO:0000259" key="3">
    <source>
        <dbReference type="PROSITE" id="PS50240"/>
    </source>
</evidence>
<name>A0ABU4SI66_9GAMM</name>
<accession>A0ABU4SI66</accession>
<feature type="region of interest" description="Disordered" evidence="2">
    <location>
        <begin position="869"/>
        <end position="908"/>
    </location>
</feature>
<dbReference type="SUPFAM" id="SSF50494">
    <property type="entry name" value="Trypsin-like serine proteases"/>
    <property type="match status" value="1"/>
</dbReference>
<evidence type="ECO:0000256" key="1">
    <source>
        <dbReference type="ARBA" id="ARBA00023157"/>
    </source>
</evidence>
<dbReference type="InterPro" id="IPR043504">
    <property type="entry name" value="Peptidase_S1_PA_chymotrypsin"/>
</dbReference>
<protein>
    <submittedName>
        <fullName evidence="4">Trypsin-like serine protease</fullName>
    </submittedName>
</protein>
<sequence>MNKIMAIMIMLLLFFFSYSFSDDKIEYPPLEDIAGGEESCKKPIGDKCKPWVVDIAAVKNNAREIKSCSGSLISPKHVLTARHCKNEGAESYKIYDYDNEEIGVVHKDKFFTYGDKHDFAIMEMEKDSNLEEYGRVRRFFDYDEAHEKLDKNYYQSSVYGYGFRGVNRETGEEEDNKGDKQYRADTKITSFFMDGYSQPGLMIDTIEGQGLVPGTIQSADSGGPIIWRDTIIGITSWGYDAPEVKTEIDYYLPFGATDITGKHNDIFWGKKYSLGNWFSETMKQIWIENPDWKAHLTKRGDSILIEGWGRPGSKIKLSYRIDGGQENGISCQETVNKTGKWKCSIPRNDFFTGDFNEEKDHDVIITAKEDSTQPSTKLWREDSVKATIPAISEEFSIIYPADKTTVLTKNFTVRGYADPGSSVQFVLQSNIDHKSFTQEQLCQNLNNDNLIQTTDYGAWQCTINAEVLGEINIYDDEKKWNFKITASQNTKSDVNIYDQVEIRYQPKEYGELKIIENDKDMYRKMSGFEVNYDDDANFLCVFKAQSFDCKKNGDNRKTFYLDNPKLNNLIDFPIGAIQKINNADPLDTNLYFTTKGQGEYYNPTFKSPHKIEDIQQIYSYELNNKKTLKGFGGDNKKYILPDKTVYLPSEYSICMKRTEESPWSPGEVECEEYEDKDKYRKIILETGQYFDNIPIIYGYYQDEEKNNFPTWDITLPSTLEEGVYYIEINDKKYLLGWEDKKVLSNKAARETSRSFFEIKRPQLKITSPSQGETDTVGTSTHLSGRANEPGGQVVIKKPRLGFLPLAKDQGNLSGEQETIICNDAVVTDNGNWNCDKPIIFPAGSYELTAELVKEGKVIATDVTHLTIKDKSDDEPEKKKFEIKSPKNNSEVDPDNPITVSGTLSGPDGGGGGGGGFGGFISGLVGGFFGSIGSLINTLLSGGLGFFWELVLPLGENAGEILGGDTYTLTLQETDNKLNIGNPITWTFTVPIRIMEPAAGAQYRVKDKISIQGQGSPKQLILVASSQYFLPAEKFSLIPRDGIICIANVDNKGKWTCPDNPVITAANEGTFFLYAAQYKKTGTGELGDIYERTSQVRRKYEVAKTKIQITTPAHGTKITKLPFMISGTGEKGAQVHIGGFGGSDNCKTTIDASSGKWSCGPYQPKEGKYTISANQFIHGDLTSSDHISFEVQTKKIIPVVITQPHNGEVYHRFDSVLPQGTGESGTTICLDKKVLSQVCKQGVAVDKQGNWQSNDGLDTSIKGKHKLVATAFLDGVRQSTATVIFDILSTAGDTTLTVKSPKEGEVIKTPSYTFSGTMPNNAKAVTVKAFGGRDDCHAKLNKENNTWSCGPYSSVPGNYDVTVEDDTGSSIDRGFKVRYGPNLQMQVLNPTEGEQIHTPTYTIKGTGQTGAGIFVFITGTSASTQDKFICNVYVDGNQQWTCPTTESVPGKYHILAQQWVDNVPSGKPVTRNYEVGNGITEITIDPTAYPGCTAPNSNQNATTNTAAIISMGSIPVMQNSGSISIPITGTATKGAHISLKAKSADGKSWHCGAVQASEIDGKWRCTIHNAQLGTYQVSATQSIKFNNPTSGTSQIGQVSASILDITWPLERGVLYDHKPPITVSVKGTARPNMDVSYKIQSSESFVPFGDIKKGKVTADAQGNWDFDAVRHNLGWQKIDISASFCDQPTSFERNFKLRLYLN</sequence>
<evidence type="ECO:0000313" key="5">
    <source>
        <dbReference type="Proteomes" id="UP001271640"/>
    </source>
</evidence>
<dbReference type="InterPro" id="IPR050430">
    <property type="entry name" value="Peptidase_S1"/>
</dbReference>
<dbReference type="Pfam" id="PF00089">
    <property type="entry name" value="Trypsin"/>
    <property type="match status" value="1"/>
</dbReference>
<dbReference type="InterPro" id="IPR009003">
    <property type="entry name" value="Peptidase_S1_PA"/>
</dbReference>
<dbReference type="InterPro" id="IPR013783">
    <property type="entry name" value="Ig-like_fold"/>
</dbReference>
<feature type="region of interest" description="Disordered" evidence="2">
    <location>
        <begin position="766"/>
        <end position="790"/>
    </location>
</feature>
<reference evidence="5" key="1">
    <citation type="journal article" date="2024" name="Toxins">
        <title>Genome Sequence Analysis of Native Xenorhabdus Strains Isolated from Entomopathogenic Nematodes in Argentina.</title>
        <authorList>
            <person name="Palma L."/>
            <person name="Frizzo L."/>
            <person name="Kaiser S."/>
            <person name="Berry C."/>
            <person name="Caballero P."/>
            <person name="Bode H.B."/>
            <person name="Del Valle E.E."/>
        </authorList>
    </citation>
    <scope>NUCLEOTIDE SEQUENCE [LARGE SCALE GENOMIC DNA]</scope>
    <source>
        <strain evidence="5">Reich</strain>
    </source>
</reference>
<evidence type="ECO:0000256" key="2">
    <source>
        <dbReference type="SAM" id="MobiDB-lite"/>
    </source>
</evidence>
<gene>
    <name evidence="4" type="ORF">FE394_03860</name>
</gene>
<dbReference type="SMART" id="SM00020">
    <property type="entry name" value="Tryp_SPc"/>
    <property type="match status" value="1"/>
</dbReference>
<evidence type="ECO:0000313" key="4">
    <source>
        <dbReference type="EMBL" id="MDX7998353.1"/>
    </source>
</evidence>
<proteinExistence type="predicted"/>
<dbReference type="EMBL" id="VCDP01000010">
    <property type="protein sequence ID" value="MDX7998353.1"/>
    <property type="molecule type" value="Genomic_DNA"/>
</dbReference>
<dbReference type="PANTHER" id="PTHR24276">
    <property type="entry name" value="POLYSERASE-RELATED"/>
    <property type="match status" value="1"/>
</dbReference>
<keyword evidence="5" id="KW-1185">Reference proteome</keyword>
<dbReference type="Gene3D" id="2.60.40.10">
    <property type="entry name" value="Immunoglobulins"/>
    <property type="match status" value="1"/>
</dbReference>
<feature type="domain" description="Peptidase S1" evidence="3">
    <location>
        <begin position="33"/>
        <end position="283"/>
    </location>
</feature>
<keyword evidence="1" id="KW-1015">Disulfide bond</keyword>
<dbReference type="RefSeq" id="WP_319925093.1">
    <property type="nucleotide sequence ID" value="NZ_VCDP01000010.1"/>
</dbReference>
<feature type="compositionally biased region" description="Polar residues" evidence="2">
    <location>
        <begin position="766"/>
        <end position="782"/>
    </location>
</feature>
<comment type="caution">
    <text evidence="4">The sequence shown here is derived from an EMBL/GenBank/DDBJ whole genome shotgun (WGS) entry which is preliminary data.</text>
</comment>
<dbReference type="PROSITE" id="PS50240">
    <property type="entry name" value="TRYPSIN_DOM"/>
    <property type="match status" value="1"/>
</dbReference>
<feature type="compositionally biased region" description="Basic and acidic residues" evidence="2">
    <location>
        <begin position="869"/>
        <end position="884"/>
    </location>
</feature>